<sequence>MDWSKMFKPEPKLGISYLPVKTQLRQQIFFETRGITLYWPYLYNPMETIPVKAITGLFIGGITGIVFGIFMSAFTTAPFDYSDKFNKLPFKEQMKISWKSNAKRSVAMGKSFSIVMALYNSSLTFLSRRTAREDIWAKTKAGFVTGSLFNIRRGAFKMALGGTGFAIFNYLFEKYLETK</sequence>
<evidence type="ECO:0000256" key="5">
    <source>
        <dbReference type="ARBA" id="ARBA00022989"/>
    </source>
</evidence>
<dbReference type="EMBL" id="JBDODL010000664">
    <property type="protein sequence ID" value="MES1920426.1"/>
    <property type="molecule type" value="Genomic_DNA"/>
</dbReference>
<dbReference type="PANTHER" id="PTHR14110">
    <property type="entry name" value="MITOCHONDRIAL IMPORT INNER MEMBRANE TRANSLOCASE SUBUNIT TIM22"/>
    <property type="match status" value="1"/>
</dbReference>
<keyword evidence="3 8" id="KW-0812">Transmembrane</keyword>
<keyword evidence="8" id="KW-0653">Protein transport</keyword>
<name>A0ABV2AL58_9EUKA</name>
<keyword evidence="4 8" id="KW-0999">Mitochondrion inner membrane</keyword>
<reference evidence="9 10" key="1">
    <citation type="journal article" date="2024" name="BMC Biol.">
        <title>Comparative genomics of Ascetosporea gives new insight into the evolutionary basis for animal parasitism in Rhizaria.</title>
        <authorList>
            <person name="Hiltunen Thoren M."/>
            <person name="Onut-Brannstrom I."/>
            <person name="Alfjorden A."/>
            <person name="Peckova H."/>
            <person name="Swords F."/>
            <person name="Hooper C."/>
            <person name="Holzer A.S."/>
            <person name="Bass D."/>
            <person name="Burki F."/>
        </authorList>
    </citation>
    <scope>NUCLEOTIDE SEQUENCE [LARGE SCALE GENOMIC DNA]</scope>
    <source>
        <strain evidence="9">20-A016</strain>
    </source>
</reference>
<proteinExistence type="inferred from homology"/>
<comment type="function">
    <text evidence="8">Essential core component of the TIM22 complex, a complex that mediates the import and insertion of multi-pass transmembrane proteins into the mitochondrial inner membrane. In the TIM22 complex, it constitutes the voltage-activated and signal-gated channel. Forms a twin-pore translocase that uses the membrane potential as external driving force in 2 voltage-dependent steps.</text>
</comment>
<evidence type="ECO:0000256" key="6">
    <source>
        <dbReference type="ARBA" id="ARBA00023128"/>
    </source>
</evidence>
<feature type="transmembrane region" description="Helical" evidence="8">
    <location>
        <begin position="53"/>
        <end position="81"/>
    </location>
</feature>
<evidence type="ECO:0000256" key="4">
    <source>
        <dbReference type="ARBA" id="ARBA00022792"/>
    </source>
</evidence>
<dbReference type="InterPro" id="IPR039175">
    <property type="entry name" value="TIM22"/>
</dbReference>
<keyword evidence="8" id="KW-0813">Transport</keyword>
<dbReference type="Pfam" id="PF02466">
    <property type="entry name" value="Tim17"/>
    <property type="match status" value="1"/>
</dbReference>
<evidence type="ECO:0000313" key="9">
    <source>
        <dbReference type="EMBL" id="MES1920426.1"/>
    </source>
</evidence>
<keyword evidence="7 8" id="KW-0472">Membrane</keyword>
<evidence type="ECO:0000256" key="2">
    <source>
        <dbReference type="ARBA" id="ARBA00008444"/>
    </source>
</evidence>
<accession>A0ABV2AL58</accession>
<evidence type="ECO:0000313" key="10">
    <source>
        <dbReference type="Proteomes" id="UP001439008"/>
    </source>
</evidence>
<comment type="similarity">
    <text evidence="2 8">Belongs to the Tim17/Tim22/Tim23 family.</text>
</comment>
<comment type="caution">
    <text evidence="9">The sequence shown here is derived from an EMBL/GenBank/DDBJ whole genome shotgun (WGS) entry which is preliminary data.</text>
</comment>
<evidence type="ECO:0000256" key="3">
    <source>
        <dbReference type="ARBA" id="ARBA00022692"/>
    </source>
</evidence>
<protein>
    <recommendedName>
        <fullName evidence="8">Mitochondrial import inner membrane translocase subunit TIM22</fullName>
    </recommendedName>
</protein>
<keyword evidence="8" id="KW-0811">Translocation</keyword>
<keyword evidence="10" id="KW-1185">Reference proteome</keyword>
<gene>
    <name evidence="9" type="primary">TIM22</name>
    <name evidence="9" type="ORF">MHBO_002094</name>
</gene>
<comment type="subcellular location">
    <subcellularLocation>
        <location evidence="1 8">Mitochondrion inner membrane</location>
        <topology evidence="1 8">Multi-pass membrane protein</topology>
    </subcellularLocation>
</comment>
<dbReference type="PANTHER" id="PTHR14110:SF0">
    <property type="entry name" value="MITOCHONDRIAL IMPORT INNER MEMBRANE TRANSLOCASE SUBUNIT TIM22"/>
    <property type="match status" value="1"/>
</dbReference>
<evidence type="ECO:0000256" key="1">
    <source>
        <dbReference type="ARBA" id="ARBA00004448"/>
    </source>
</evidence>
<evidence type="ECO:0000256" key="7">
    <source>
        <dbReference type="ARBA" id="ARBA00023136"/>
    </source>
</evidence>
<dbReference type="Proteomes" id="UP001439008">
    <property type="component" value="Unassembled WGS sequence"/>
</dbReference>
<comment type="subunit">
    <text evidence="8">Component of the TIM22 complex.</text>
</comment>
<evidence type="ECO:0000256" key="8">
    <source>
        <dbReference type="RuleBase" id="RU367038"/>
    </source>
</evidence>
<keyword evidence="5 8" id="KW-1133">Transmembrane helix</keyword>
<organism evidence="9 10">
    <name type="scientific">Bonamia ostreae</name>
    <dbReference type="NCBI Taxonomy" id="126728"/>
    <lineage>
        <taxon>Eukaryota</taxon>
        <taxon>Sar</taxon>
        <taxon>Rhizaria</taxon>
        <taxon>Endomyxa</taxon>
        <taxon>Ascetosporea</taxon>
        <taxon>Haplosporida</taxon>
        <taxon>Bonamia</taxon>
    </lineage>
</organism>
<keyword evidence="6 8" id="KW-0496">Mitochondrion</keyword>
<feature type="transmembrane region" description="Helical" evidence="8">
    <location>
        <begin position="154"/>
        <end position="172"/>
    </location>
</feature>